<keyword evidence="2" id="KW-0812">Transmembrane</keyword>
<comment type="subcellular location">
    <subcellularLocation>
        <location evidence="1">Membrane</location>
        <topology evidence="1">Single-pass membrane protein</topology>
    </subcellularLocation>
</comment>
<evidence type="ECO:0000256" key="1">
    <source>
        <dbReference type="ARBA" id="ARBA00004167"/>
    </source>
</evidence>
<evidence type="ECO:0000256" key="3">
    <source>
        <dbReference type="ARBA" id="ARBA00022989"/>
    </source>
</evidence>
<gene>
    <name evidence="7" type="ORF">H9807_03575</name>
</gene>
<feature type="domain" description="Translocation and assembly module TamB C-terminal" evidence="6">
    <location>
        <begin position="1053"/>
        <end position="1449"/>
    </location>
</feature>
<comment type="caution">
    <text evidence="7">The sequence shown here is derived from an EMBL/GenBank/DDBJ whole genome shotgun (WGS) entry which is preliminary data.</text>
</comment>
<feature type="region of interest" description="Disordered" evidence="5">
    <location>
        <begin position="1485"/>
        <end position="1508"/>
    </location>
</feature>
<dbReference type="Pfam" id="PF04357">
    <property type="entry name" value="TamB"/>
    <property type="match status" value="1"/>
</dbReference>
<organism evidence="7 8">
    <name type="scientific">Candidatus Bacteroides merdavium</name>
    <dbReference type="NCBI Taxonomy" id="2838472"/>
    <lineage>
        <taxon>Bacteria</taxon>
        <taxon>Pseudomonadati</taxon>
        <taxon>Bacteroidota</taxon>
        <taxon>Bacteroidia</taxon>
        <taxon>Bacteroidales</taxon>
        <taxon>Bacteroidaceae</taxon>
        <taxon>Bacteroides</taxon>
    </lineage>
</organism>
<evidence type="ECO:0000256" key="4">
    <source>
        <dbReference type="ARBA" id="ARBA00023136"/>
    </source>
</evidence>
<reference evidence="7" key="2">
    <citation type="submission" date="2021-04" db="EMBL/GenBank/DDBJ databases">
        <authorList>
            <person name="Gilroy R."/>
        </authorList>
    </citation>
    <scope>NUCLEOTIDE SEQUENCE</scope>
    <source>
        <strain evidence="7">CHK118-2852</strain>
    </source>
</reference>
<dbReference type="EMBL" id="DXAV01000032">
    <property type="protein sequence ID" value="HIZ91184.1"/>
    <property type="molecule type" value="Genomic_DNA"/>
</dbReference>
<dbReference type="PANTHER" id="PTHR36985">
    <property type="entry name" value="TRANSLOCATION AND ASSEMBLY MODULE SUBUNIT TAMB"/>
    <property type="match status" value="1"/>
</dbReference>
<evidence type="ECO:0000259" key="6">
    <source>
        <dbReference type="Pfam" id="PF04357"/>
    </source>
</evidence>
<evidence type="ECO:0000313" key="7">
    <source>
        <dbReference type="EMBL" id="HIZ91184.1"/>
    </source>
</evidence>
<keyword evidence="4" id="KW-0472">Membrane</keyword>
<sequence>MVLIYIPPVQNFLRKQATTLASEATGMNITVERIGLRFPLNLQVQGVRVVQPATSSHKDSIPPDTLLNLGHLSVRIQAWPLLHGKVEINNITLTDVAVNSSNLVEGMQIKGSLGRFFLKSHGINLLTEEVVLNDVELEKSQIQVLLSDTIASEPEDTTSAPIKWKVFLQNLQLKDITTSLAIPQDTMSLSAHINELGIINAEADFGKQLYSWKRFLLSGAFFRFDVGTRETADGFDASHIALRDIRIGIDSVLYYGRNLNAVIRECSMNERSGLSLSSLNGRIFADSSLIRVPELHLLTPHSEINLGARTYWELVEKPTTSHLSAYINAYIGKQDVMLFAGSLPEKFKKEYPFRPLTIRAGTEGNLSQMQISRFMVDLPGAFSLKGGGELWQLTDSLKRSAKLDLDMQTQNIGFLTALAGPADNGSLAIPDSMRLTVHVGMEGNRLSTLLKLNEGKGFMALDASYDLKSEAYHADLSIDSLQLHHFLPKDSLYNLTIHAKARGKGTDFNSPHTQADLIVNLDGIQYGHWHLSDVALKANLKSAVATARLSSNNALLKMNADASMRLGRKYMDGHLQLNVADVGLYELGVISSPLTQPLAFNLEAEVRRDTVRIETKAGDMNMWIRARGTINQLMAQSNLFTETLMEQIKDRKLDHAALRRALPSAGMFIKAGKNNPMNTLLGQYHMGFNELKLGFGFTPDWGINGQASIEGLHTDSLQLDSIFLAIHQDTTRIKLQSGVINKPHNPQFAFRSTLTGEIRSEDAELTLDFENDKGEKGILFGLNARPLSEGNGKGNGILLNLIPEHPIIAYRQFSFADKANWIYLHKNMRVYANVDMDSDDGLCFKMISNREDTVSLQNINVELSRFRLEQLSQVIPYLPQLSGLFSAEANYIQTENSLQVSAEANVQSLTYEKQPVGDIGLGVTWLPSESNTHYLSTYLLFNNQDVLSADGSLSQQGGKEILDINANINNLPLSIANAFIPDQMATLSGKANGDLTISGHMGQPRLDGSMSLDSAYVFVKMLGARYWLDHRPIRFDNNRLQFDKFSIYTTSPNPFAIDGYVDFRNMERPTAKLALQARNYTLLNAKRTRESLVYGKVLVDLQGTVQGPLDALKMRGDMNLLGSTDVTYVLTDSPLAVEDRLDGLVSFVSFRDSLSGPSVPESNVPLGGLDMLMSVHIDDAVRLRADLSPDRSQFIELEGGGDLTLQYTPQGDMSLTGRYTFSGGIMKFSLPVIPLKAFQIVNGSYVDWRGDVMDPTLNLKAQERMRASVSDGDDDSGSRMVNFDVSIALKGKLESPELVFDLVAPEDATIANQLQAMGAEERSKQAITMMATGIYLNDSGKGGGLTMGSALNSVLQSQINALAGGMKGASISVGIEDRTSSETGDKQTDYSFRYSQRFFNDRVQIIIGGKVSTGANATNDVESFIDNISLEYRLDASGTRYIRAFHNKNYESVLEGEITETGVGLVLRRKMDRLGELFIFRRKKRKEAKPENSEDTAPRPTSETDNRL</sequence>
<evidence type="ECO:0000256" key="5">
    <source>
        <dbReference type="SAM" id="MobiDB-lite"/>
    </source>
</evidence>
<keyword evidence="3" id="KW-1133">Transmembrane helix</keyword>
<dbReference type="Proteomes" id="UP000824108">
    <property type="component" value="Unassembled WGS sequence"/>
</dbReference>
<dbReference type="GO" id="GO:0005886">
    <property type="term" value="C:plasma membrane"/>
    <property type="evidence" value="ECO:0007669"/>
    <property type="project" value="InterPro"/>
</dbReference>
<evidence type="ECO:0000313" key="8">
    <source>
        <dbReference type="Proteomes" id="UP000824108"/>
    </source>
</evidence>
<accession>A0A9D2GXH6</accession>
<protein>
    <submittedName>
        <fullName evidence="7">Translocation/assembly module TamB</fullName>
    </submittedName>
</protein>
<evidence type="ECO:0000256" key="2">
    <source>
        <dbReference type="ARBA" id="ARBA00022692"/>
    </source>
</evidence>
<dbReference type="GO" id="GO:0009306">
    <property type="term" value="P:protein secretion"/>
    <property type="evidence" value="ECO:0007669"/>
    <property type="project" value="InterPro"/>
</dbReference>
<reference evidence="7" key="1">
    <citation type="journal article" date="2021" name="PeerJ">
        <title>Extensive microbial diversity within the chicken gut microbiome revealed by metagenomics and culture.</title>
        <authorList>
            <person name="Gilroy R."/>
            <person name="Ravi A."/>
            <person name="Getino M."/>
            <person name="Pursley I."/>
            <person name="Horton D.L."/>
            <person name="Alikhan N.F."/>
            <person name="Baker D."/>
            <person name="Gharbi K."/>
            <person name="Hall N."/>
            <person name="Watson M."/>
            <person name="Adriaenssens E.M."/>
            <person name="Foster-Nyarko E."/>
            <person name="Jarju S."/>
            <person name="Secka A."/>
            <person name="Antonio M."/>
            <person name="Oren A."/>
            <person name="Chaudhuri R.R."/>
            <person name="La Ragione R."/>
            <person name="Hildebrand F."/>
            <person name="Pallen M.J."/>
        </authorList>
    </citation>
    <scope>NUCLEOTIDE SEQUENCE</scope>
    <source>
        <strain evidence="7">CHK118-2852</strain>
    </source>
</reference>
<name>A0A9D2GXH6_9BACE</name>
<dbReference type="PANTHER" id="PTHR36985:SF1">
    <property type="entry name" value="TRANSLOCATION AND ASSEMBLY MODULE SUBUNIT TAMB"/>
    <property type="match status" value="1"/>
</dbReference>
<dbReference type="InterPro" id="IPR007452">
    <property type="entry name" value="TamB_C"/>
</dbReference>
<proteinExistence type="predicted"/>